<dbReference type="Proteomes" id="UP000217199">
    <property type="component" value="Unassembled WGS sequence"/>
</dbReference>
<dbReference type="InParanoid" id="A0A286UUI4"/>
<dbReference type="AlphaFoldDB" id="A0A286UUI4"/>
<evidence type="ECO:0000313" key="1">
    <source>
        <dbReference type="EMBL" id="PAV23152.1"/>
    </source>
</evidence>
<gene>
    <name evidence="1" type="ORF">PNOK_0022000</name>
</gene>
<comment type="caution">
    <text evidence="1">The sequence shown here is derived from an EMBL/GenBank/DDBJ whole genome shotgun (WGS) entry which is preliminary data.</text>
</comment>
<proteinExistence type="predicted"/>
<protein>
    <submittedName>
        <fullName evidence="1">Uncharacterized protein</fullName>
    </submittedName>
</protein>
<dbReference type="EMBL" id="NBII01000001">
    <property type="protein sequence ID" value="PAV23152.1"/>
    <property type="molecule type" value="Genomic_DNA"/>
</dbReference>
<reference evidence="1 2" key="1">
    <citation type="journal article" date="2017" name="Mol. Ecol.">
        <title>Comparative and population genomic landscape of Phellinus noxius: A hypervariable fungus causing root rot in trees.</title>
        <authorList>
            <person name="Chung C.L."/>
            <person name="Lee T.J."/>
            <person name="Akiba M."/>
            <person name="Lee H.H."/>
            <person name="Kuo T.H."/>
            <person name="Liu D."/>
            <person name="Ke H.M."/>
            <person name="Yokoi T."/>
            <person name="Roa M.B."/>
            <person name="Lu M.J."/>
            <person name="Chang Y.Y."/>
            <person name="Ann P.J."/>
            <person name="Tsai J.N."/>
            <person name="Chen C.Y."/>
            <person name="Tzean S.S."/>
            <person name="Ota Y."/>
            <person name="Hattori T."/>
            <person name="Sahashi N."/>
            <person name="Liou R.F."/>
            <person name="Kikuchi T."/>
            <person name="Tsai I.J."/>
        </authorList>
    </citation>
    <scope>NUCLEOTIDE SEQUENCE [LARGE SCALE GENOMIC DNA]</scope>
    <source>
        <strain evidence="1 2">FFPRI411160</strain>
    </source>
</reference>
<name>A0A286UUI4_9AGAM</name>
<organism evidence="1 2">
    <name type="scientific">Pyrrhoderma noxium</name>
    <dbReference type="NCBI Taxonomy" id="2282107"/>
    <lineage>
        <taxon>Eukaryota</taxon>
        <taxon>Fungi</taxon>
        <taxon>Dikarya</taxon>
        <taxon>Basidiomycota</taxon>
        <taxon>Agaricomycotina</taxon>
        <taxon>Agaricomycetes</taxon>
        <taxon>Hymenochaetales</taxon>
        <taxon>Hymenochaetaceae</taxon>
        <taxon>Pyrrhoderma</taxon>
    </lineage>
</organism>
<sequence>MSQNTTPNTSHFNCPNCNCTGIILIRLPCHCHTRNTPILQEDQLVTPVEQIISHPTTIQQNDYSYNPTHPVVNVETPRAISTATISQNPYSYNQINHLIANVCPTQVTSPGQHGNNGNYFNHGQGWQHTPEYNPGYGFTEHNTDSLDTDVVPSYDIHRAQNISLAQHENHDFNIDHNQEQQPISEYNQGYGVVSHNAASSNTGITTVPTNISPEFVQGSSSGVHVQYTSIPCVNQFTDVGAEENHGDGPSPCFPSC</sequence>
<accession>A0A286UUI4</accession>
<evidence type="ECO:0000313" key="2">
    <source>
        <dbReference type="Proteomes" id="UP000217199"/>
    </source>
</evidence>
<keyword evidence="2" id="KW-1185">Reference proteome</keyword>